<evidence type="ECO:0000256" key="3">
    <source>
        <dbReference type="ARBA" id="ARBA00022691"/>
    </source>
</evidence>
<dbReference type="Pfam" id="PF17827">
    <property type="entry name" value="PrmC_N"/>
    <property type="match status" value="1"/>
</dbReference>
<dbReference type="InterPro" id="IPR004556">
    <property type="entry name" value="HemK-like"/>
</dbReference>
<dbReference type="STRING" id="282683.SAMN04488105_109107"/>
<keyword evidence="3 4" id="KW-0949">S-adenosyl-L-methionine</keyword>
<keyword evidence="8" id="KW-1185">Reference proteome</keyword>
<keyword evidence="1 4" id="KW-0489">Methyltransferase</keyword>
<evidence type="ECO:0000313" key="7">
    <source>
        <dbReference type="EMBL" id="SDE89611.1"/>
    </source>
</evidence>
<feature type="domain" description="Methyltransferase" evidence="5">
    <location>
        <begin position="112"/>
        <end position="201"/>
    </location>
</feature>
<dbReference type="NCBIfam" id="TIGR00536">
    <property type="entry name" value="hemK_fam"/>
    <property type="match status" value="1"/>
</dbReference>
<evidence type="ECO:0000256" key="4">
    <source>
        <dbReference type="HAMAP-Rule" id="MF_02126"/>
    </source>
</evidence>
<dbReference type="CDD" id="cd02440">
    <property type="entry name" value="AdoMet_MTases"/>
    <property type="match status" value="1"/>
</dbReference>
<dbReference type="Gene3D" id="1.10.8.10">
    <property type="entry name" value="DNA helicase RuvA subunit, C-terminal domain"/>
    <property type="match status" value="1"/>
</dbReference>
<dbReference type="GO" id="GO:0102559">
    <property type="term" value="F:peptide chain release factor N(5)-glutamine methyltransferase activity"/>
    <property type="evidence" value="ECO:0007669"/>
    <property type="project" value="UniProtKB-EC"/>
</dbReference>
<protein>
    <recommendedName>
        <fullName evidence="4">Release factor glutamine methyltransferase</fullName>
        <shortName evidence="4">RF MTase</shortName>
        <ecNumber evidence="4">2.1.1.297</ecNumber>
    </recommendedName>
    <alternativeName>
        <fullName evidence="4">N5-glutamine methyltransferase PrmC</fullName>
    </alternativeName>
    <alternativeName>
        <fullName evidence="4">Protein-(glutamine-N5) MTase PrmC</fullName>
    </alternativeName>
    <alternativeName>
        <fullName evidence="4">Protein-glutamine N-methyltransferase PrmC</fullName>
    </alternativeName>
</protein>
<dbReference type="PROSITE" id="PS00092">
    <property type="entry name" value="N6_MTASE"/>
    <property type="match status" value="1"/>
</dbReference>
<dbReference type="EC" id="2.1.1.297" evidence="4"/>
<reference evidence="8" key="1">
    <citation type="submission" date="2016-10" db="EMBL/GenBank/DDBJ databases">
        <authorList>
            <person name="Varghese N."/>
            <person name="Submissions S."/>
        </authorList>
    </citation>
    <scope>NUCLEOTIDE SEQUENCE [LARGE SCALE GENOMIC DNA]</scope>
    <source>
        <strain evidence="8">DSM 10146</strain>
    </source>
</reference>
<name>A0A1G7GND3_9RHOB</name>
<dbReference type="InterPro" id="IPR040758">
    <property type="entry name" value="PrmC_N"/>
</dbReference>
<dbReference type="SUPFAM" id="SSF53335">
    <property type="entry name" value="S-adenosyl-L-methionine-dependent methyltransferases"/>
    <property type="match status" value="1"/>
</dbReference>
<sequence>MTTGSVLLAGAARTLSDAGIPDAARDARRLLAHVLGVAPGRLTLVLPDPIEAGPASRYETLISRRAAREPVSHLTGRREFYGRAFHVTSDVLDPRPETETLVAEALSAPFARVLDLGTGTGCILLTLLAERATATGIGTDLSEAALAVATRNRDALGLDARATLGQGSWFEALPEGSEPFDLIVSNPPYIALDEMAGLSPEVRDHEPHMALTDGGDGLAAYRAITRDAPAHLAPGGRLMVEIGPTQGPAVAALMTGAGLADVTVLQDLDGRDRVVAGRLQAV</sequence>
<dbReference type="InterPro" id="IPR019874">
    <property type="entry name" value="RF_methyltr_PrmC"/>
</dbReference>
<feature type="domain" description="Release factor glutamine methyltransferase N-terminal" evidence="6">
    <location>
        <begin position="7"/>
        <end position="76"/>
    </location>
</feature>
<dbReference type="InterPro" id="IPR025714">
    <property type="entry name" value="Methyltranfer_dom"/>
</dbReference>
<dbReference type="Proteomes" id="UP000198994">
    <property type="component" value="Unassembled WGS sequence"/>
</dbReference>
<dbReference type="GO" id="GO:0003676">
    <property type="term" value="F:nucleic acid binding"/>
    <property type="evidence" value="ECO:0007669"/>
    <property type="project" value="InterPro"/>
</dbReference>
<dbReference type="InterPro" id="IPR050320">
    <property type="entry name" value="N5-glutamine_MTase"/>
</dbReference>
<dbReference type="PANTHER" id="PTHR18895">
    <property type="entry name" value="HEMK METHYLTRANSFERASE"/>
    <property type="match status" value="1"/>
</dbReference>
<feature type="binding site" evidence="4">
    <location>
        <position position="169"/>
    </location>
    <ligand>
        <name>S-adenosyl-L-methionine</name>
        <dbReference type="ChEBI" id="CHEBI:59789"/>
    </ligand>
</feature>
<proteinExistence type="inferred from homology"/>
<comment type="similarity">
    <text evidence="4">Belongs to the protein N5-glutamine methyltransferase family. PrmC subfamily.</text>
</comment>
<dbReference type="InterPro" id="IPR002052">
    <property type="entry name" value="DNA_methylase_N6_adenine_CS"/>
</dbReference>
<dbReference type="RefSeq" id="WP_089960559.1">
    <property type="nucleotide sequence ID" value="NZ_FNAV01000009.1"/>
</dbReference>
<dbReference type="InterPro" id="IPR029063">
    <property type="entry name" value="SAM-dependent_MTases_sf"/>
</dbReference>
<gene>
    <name evidence="4" type="primary">prmC</name>
    <name evidence="7" type="ORF">SAMN04488105_109107</name>
</gene>
<dbReference type="AlphaFoldDB" id="A0A1G7GND3"/>
<evidence type="ECO:0000259" key="6">
    <source>
        <dbReference type="Pfam" id="PF17827"/>
    </source>
</evidence>
<feature type="binding site" evidence="4">
    <location>
        <begin position="186"/>
        <end position="189"/>
    </location>
    <ligand>
        <name>substrate</name>
    </ligand>
</feature>
<dbReference type="Gene3D" id="3.40.50.150">
    <property type="entry name" value="Vaccinia Virus protein VP39"/>
    <property type="match status" value="1"/>
</dbReference>
<comment type="catalytic activity">
    <reaction evidence="4">
        <text>L-glutaminyl-[peptide chain release factor] + S-adenosyl-L-methionine = N(5)-methyl-L-glutaminyl-[peptide chain release factor] + S-adenosyl-L-homocysteine + H(+)</text>
        <dbReference type="Rhea" id="RHEA:42896"/>
        <dbReference type="Rhea" id="RHEA-COMP:10271"/>
        <dbReference type="Rhea" id="RHEA-COMP:10272"/>
        <dbReference type="ChEBI" id="CHEBI:15378"/>
        <dbReference type="ChEBI" id="CHEBI:30011"/>
        <dbReference type="ChEBI" id="CHEBI:57856"/>
        <dbReference type="ChEBI" id="CHEBI:59789"/>
        <dbReference type="ChEBI" id="CHEBI:61891"/>
        <dbReference type="EC" id="2.1.1.297"/>
    </reaction>
</comment>
<evidence type="ECO:0000256" key="1">
    <source>
        <dbReference type="ARBA" id="ARBA00022603"/>
    </source>
</evidence>
<evidence type="ECO:0000256" key="2">
    <source>
        <dbReference type="ARBA" id="ARBA00022679"/>
    </source>
</evidence>
<dbReference type="NCBIfam" id="TIGR03534">
    <property type="entry name" value="RF_mod_PrmC"/>
    <property type="match status" value="1"/>
</dbReference>
<feature type="binding site" evidence="4">
    <location>
        <begin position="117"/>
        <end position="121"/>
    </location>
    <ligand>
        <name>S-adenosyl-L-methionine</name>
        <dbReference type="ChEBI" id="CHEBI:59789"/>
    </ligand>
</feature>
<keyword evidence="2 4" id="KW-0808">Transferase</keyword>
<dbReference type="OrthoDB" id="9800643at2"/>
<accession>A0A1G7GND3</accession>
<feature type="binding site" evidence="4">
    <location>
        <position position="186"/>
    </location>
    <ligand>
        <name>S-adenosyl-L-methionine</name>
        <dbReference type="ChEBI" id="CHEBI:59789"/>
    </ligand>
</feature>
<dbReference type="HAMAP" id="MF_02126">
    <property type="entry name" value="RF_methyltr_PrmC"/>
    <property type="match status" value="1"/>
</dbReference>
<evidence type="ECO:0000259" key="5">
    <source>
        <dbReference type="Pfam" id="PF13847"/>
    </source>
</evidence>
<feature type="binding site" evidence="4">
    <location>
        <position position="140"/>
    </location>
    <ligand>
        <name>S-adenosyl-L-methionine</name>
        <dbReference type="ChEBI" id="CHEBI:59789"/>
    </ligand>
</feature>
<dbReference type="GO" id="GO:0032259">
    <property type="term" value="P:methylation"/>
    <property type="evidence" value="ECO:0007669"/>
    <property type="project" value="UniProtKB-KW"/>
</dbReference>
<organism evidence="7 8">
    <name type="scientific">Salipiger thiooxidans</name>
    <dbReference type="NCBI Taxonomy" id="282683"/>
    <lineage>
        <taxon>Bacteria</taxon>
        <taxon>Pseudomonadati</taxon>
        <taxon>Pseudomonadota</taxon>
        <taxon>Alphaproteobacteria</taxon>
        <taxon>Rhodobacterales</taxon>
        <taxon>Roseobacteraceae</taxon>
        <taxon>Salipiger</taxon>
    </lineage>
</organism>
<dbReference type="EMBL" id="FNAV01000009">
    <property type="protein sequence ID" value="SDE89611.1"/>
    <property type="molecule type" value="Genomic_DNA"/>
</dbReference>
<dbReference type="PANTHER" id="PTHR18895:SF74">
    <property type="entry name" value="MTRF1L RELEASE FACTOR GLUTAMINE METHYLTRANSFERASE"/>
    <property type="match status" value="1"/>
</dbReference>
<comment type="function">
    <text evidence="4">Methylates the class 1 translation termination release factors RF1/PrfA and RF2/PrfB on the glutamine residue of the universally conserved GGQ motif.</text>
</comment>
<dbReference type="Pfam" id="PF13847">
    <property type="entry name" value="Methyltransf_31"/>
    <property type="match status" value="1"/>
</dbReference>
<evidence type="ECO:0000313" key="8">
    <source>
        <dbReference type="Proteomes" id="UP000198994"/>
    </source>
</evidence>